<gene>
    <name evidence="1" type="ORF">M3215_15780</name>
</gene>
<evidence type="ECO:0000313" key="2">
    <source>
        <dbReference type="Proteomes" id="UP001202289"/>
    </source>
</evidence>
<evidence type="ECO:0000313" key="1">
    <source>
        <dbReference type="EMBL" id="MCM3737219.1"/>
    </source>
</evidence>
<keyword evidence="2" id="KW-1185">Reference proteome</keyword>
<comment type="caution">
    <text evidence="1">The sequence shown here is derived from an EMBL/GenBank/DDBJ whole genome shotgun (WGS) entry which is preliminary data.</text>
</comment>
<organism evidence="1 2">
    <name type="scientific">Bacillus cytotoxicus</name>
    <dbReference type="NCBI Taxonomy" id="580165"/>
    <lineage>
        <taxon>Bacteria</taxon>
        <taxon>Bacillati</taxon>
        <taxon>Bacillota</taxon>
        <taxon>Bacilli</taxon>
        <taxon>Bacillales</taxon>
        <taxon>Bacillaceae</taxon>
        <taxon>Bacillus</taxon>
        <taxon>Bacillus cereus group</taxon>
    </lineage>
</organism>
<accession>A0ACC6A8I5</accession>
<proteinExistence type="predicted"/>
<sequence length="236" mass="25230">MKTDDLIINGYGKSNGGQFRNVQLNGSGTVNGDVECVAFECNGSGRVNGDIKAEKVKISGSGKIDGKIDALQMSIDGSGSIQQDAVLKKIKISGKGTIGGNVSGEEMKICGKAIIDGNCEVDSFKAEGQFTVGGLLSADDIFIDMHGECKAKEIGGQTINIKYRKSPLSWLIKTMFNPRLETELLEGDNINVEYTNANTIRGNNVAIGPNCEINLVEYTGVCEIDKNANVKESRKI</sequence>
<name>A0ACC6A8I5_9BACI</name>
<reference evidence="1" key="1">
    <citation type="submission" date="2022-05" db="EMBL/GenBank/DDBJ databases">
        <title>Comparative Genomics of Spacecraft Associated Microbes.</title>
        <authorList>
            <person name="Tran M.T."/>
            <person name="Wright A."/>
            <person name="Seuylemezian A."/>
            <person name="Eisen J."/>
            <person name="Coil D."/>
        </authorList>
    </citation>
    <scope>NUCLEOTIDE SEQUENCE</scope>
    <source>
        <strain evidence="1">FAIRING 10M-2.2</strain>
    </source>
</reference>
<dbReference type="Proteomes" id="UP001202289">
    <property type="component" value="Unassembled WGS sequence"/>
</dbReference>
<protein>
    <submittedName>
        <fullName evidence="1">Polymer-forming cytoskeletal protein</fullName>
    </submittedName>
</protein>
<dbReference type="EMBL" id="JAMBOP010000020">
    <property type="protein sequence ID" value="MCM3737219.1"/>
    <property type="molecule type" value="Genomic_DNA"/>
</dbReference>